<dbReference type="GO" id="GO:0005783">
    <property type="term" value="C:endoplasmic reticulum"/>
    <property type="evidence" value="ECO:0007669"/>
    <property type="project" value="TreeGrafter"/>
</dbReference>
<dbReference type="PANTHER" id="PTHR10869:SF241">
    <property type="entry name" value="FE2OG DIOXYGENASE DOMAIN-CONTAINING PROTEIN"/>
    <property type="match status" value="1"/>
</dbReference>
<dbReference type="Pfam" id="PF13640">
    <property type="entry name" value="2OG-FeII_Oxy_3"/>
    <property type="match status" value="1"/>
</dbReference>
<gene>
    <name evidence="7" type="ORF">EXIGLDRAFT_654425</name>
</gene>
<dbReference type="STRING" id="1314781.A0A165DPJ6"/>
<accession>A0A165DPJ6</accession>
<keyword evidence="2" id="KW-0479">Metal-binding</keyword>
<dbReference type="GO" id="GO:0005506">
    <property type="term" value="F:iron ion binding"/>
    <property type="evidence" value="ECO:0007669"/>
    <property type="project" value="InterPro"/>
</dbReference>
<evidence type="ECO:0000256" key="2">
    <source>
        <dbReference type="ARBA" id="ARBA00022723"/>
    </source>
</evidence>
<evidence type="ECO:0000256" key="3">
    <source>
        <dbReference type="ARBA" id="ARBA00022964"/>
    </source>
</evidence>
<dbReference type="InterPro" id="IPR045054">
    <property type="entry name" value="P4HA-like"/>
</dbReference>
<feature type="non-terminal residue" evidence="7">
    <location>
        <position position="279"/>
    </location>
</feature>
<evidence type="ECO:0000256" key="4">
    <source>
        <dbReference type="ARBA" id="ARBA00023002"/>
    </source>
</evidence>
<keyword evidence="4" id="KW-0560">Oxidoreductase</keyword>
<dbReference type="SMART" id="SM00702">
    <property type="entry name" value="P4Hc"/>
    <property type="match status" value="1"/>
</dbReference>
<reference evidence="7 8" key="1">
    <citation type="journal article" date="2016" name="Mol. Biol. Evol.">
        <title>Comparative Genomics of Early-Diverging Mushroom-Forming Fungi Provides Insights into the Origins of Lignocellulose Decay Capabilities.</title>
        <authorList>
            <person name="Nagy L.G."/>
            <person name="Riley R."/>
            <person name="Tritt A."/>
            <person name="Adam C."/>
            <person name="Daum C."/>
            <person name="Floudas D."/>
            <person name="Sun H."/>
            <person name="Yadav J.S."/>
            <person name="Pangilinan J."/>
            <person name="Larsson K.H."/>
            <person name="Matsuura K."/>
            <person name="Barry K."/>
            <person name="Labutti K."/>
            <person name="Kuo R."/>
            <person name="Ohm R.A."/>
            <person name="Bhattacharya S.S."/>
            <person name="Shirouzu T."/>
            <person name="Yoshinaga Y."/>
            <person name="Martin F.M."/>
            <person name="Grigoriev I.V."/>
            <person name="Hibbett D.S."/>
        </authorList>
    </citation>
    <scope>NUCLEOTIDE SEQUENCE [LARGE SCALE GENOMIC DNA]</scope>
    <source>
        <strain evidence="7 8">HHB12029</strain>
    </source>
</reference>
<evidence type="ECO:0000256" key="1">
    <source>
        <dbReference type="ARBA" id="ARBA00001961"/>
    </source>
</evidence>
<dbReference type="InterPro" id="IPR006620">
    <property type="entry name" value="Pro_4_hyd_alph"/>
</dbReference>
<organism evidence="7 8">
    <name type="scientific">Exidia glandulosa HHB12029</name>
    <dbReference type="NCBI Taxonomy" id="1314781"/>
    <lineage>
        <taxon>Eukaryota</taxon>
        <taxon>Fungi</taxon>
        <taxon>Dikarya</taxon>
        <taxon>Basidiomycota</taxon>
        <taxon>Agaricomycotina</taxon>
        <taxon>Agaricomycetes</taxon>
        <taxon>Auriculariales</taxon>
        <taxon>Exidiaceae</taxon>
        <taxon>Exidia</taxon>
    </lineage>
</organism>
<dbReference type="PANTHER" id="PTHR10869">
    <property type="entry name" value="PROLYL 4-HYDROXYLASE ALPHA SUBUNIT"/>
    <property type="match status" value="1"/>
</dbReference>
<evidence type="ECO:0000313" key="8">
    <source>
        <dbReference type="Proteomes" id="UP000077266"/>
    </source>
</evidence>
<protein>
    <recommendedName>
        <fullName evidence="6">Prolyl 4-hydroxylase alpha subunit domain-containing protein</fullName>
    </recommendedName>
</protein>
<evidence type="ECO:0000313" key="7">
    <source>
        <dbReference type="EMBL" id="KZV85051.1"/>
    </source>
</evidence>
<dbReference type="AlphaFoldDB" id="A0A165DPJ6"/>
<feature type="domain" description="Prolyl 4-hydroxylase alpha subunit" evidence="6">
    <location>
        <begin position="53"/>
        <end position="278"/>
    </location>
</feature>
<proteinExistence type="predicted"/>
<dbReference type="InParanoid" id="A0A165DPJ6"/>
<dbReference type="GO" id="GO:0031418">
    <property type="term" value="F:L-ascorbic acid binding"/>
    <property type="evidence" value="ECO:0007669"/>
    <property type="project" value="InterPro"/>
</dbReference>
<dbReference type="Proteomes" id="UP000077266">
    <property type="component" value="Unassembled WGS sequence"/>
</dbReference>
<evidence type="ECO:0000256" key="5">
    <source>
        <dbReference type="ARBA" id="ARBA00023004"/>
    </source>
</evidence>
<dbReference type="Gene3D" id="2.60.120.620">
    <property type="entry name" value="q2cbj1_9rhob like domain"/>
    <property type="match status" value="1"/>
</dbReference>
<dbReference type="InterPro" id="IPR044862">
    <property type="entry name" value="Pro_4_hyd_alph_FE2OG_OXY"/>
</dbReference>
<keyword evidence="3" id="KW-0223">Dioxygenase</keyword>
<dbReference type="OrthoDB" id="69177at2759"/>
<keyword evidence="8" id="KW-1185">Reference proteome</keyword>
<sequence>MAAYKAVATSYTSREVSVDPEFLSTPSKAPDAAPIAAYGIDFRDTELSQRGEAYAVVLDNVLSPSECAKLLSYAECSSTNQDKPWQPALVNTGPGRETLIPDYRNSERIIWDNQRLMDLLWTRCLQAEGLEEDIVELDSAEKPHVLGVHAKKKQRWRFTRLNERMRFLRYEKGMFFREHCDGSYWETKTGERSFYTLHLYLDDSIEGLSSDPFASKGAGSSNVELSGGATTFYTDDMKAQIDVFPRAGRVLIFQHRALLHAGADVHAGVKYTMRTDLMF</sequence>
<name>A0A165DPJ6_EXIGL</name>
<dbReference type="GO" id="GO:0004656">
    <property type="term" value="F:procollagen-proline 4-dioxygenase activity"/>
    <property type="evidence" value="ECO:0007669"/>
    <property type="project" value="TreeGrafter"/>
</dbReference>
<keyword evidence="5" id="KW-0408">Iron</keyword>
<dbReference type="EMBL" id="KV426201">
    <property type="protein sequence ID" value="KZV85051.1"/>
    <property type="molecule type" value="Genomic_DNA"/>
</dbReference>
<evidence type="ECO:0000259" key="6">
    <source>
        <dbReference type="SMART" id="SM00702"/>
    </source>
</evidence>
<comment type="cofactor">
    <cofactor evidence="1">
        <name>L-ascorbate</name>
        <dbReference type="ChEBI" id="CHEBI:38290"/>
    </cofactor>
</comment>